<dbReference type="PANTHER" id="PTHR11614">
    <property type="entry name" value="PHOSPHOLIPASE-RELATED"/>
    <property type="match status" value="1"/>
</dbReference>
<protein>
    <submittedName>
        <fullName evidence="2">Alpha-beta hydrolase superfamily lysophospholipase</fullName>
    </submittedName>
</protein>
<accession>A0A3D9T4N8</accession>
<gene>
    <name evidence="2" type="ORF">DFJ69_4267</name>
</gene>
<evidence type="ECO:0000313" key="3">
    <source>
        <dbReference type="Proteomes" id="UP000256661"/>
    </source>
</evidence>
<sequence>MPITPIVSMRDGRRGRLAVYTWAPPRPSFVAVLSHGYAEHLGRYGHVAEHLAALGALVVGPDHEGHGRSSGDRSVIRDFTPVVDDLHDVLVAARAAHPGLPVAVIGHSMGGLIAGRLLQTYPSCADALALSGPLAGREDFFTAMVAGRIPNEAPFDIALLTRDEALAQAYDDDPLVHRGAFPLETAKAVAVASHDLRTGPRFGLPVLLLYGTDDRIVPMNDSAPVIRRLGGRPYEEFLYEDARHEVFNETDRTQVLTDLGDFLARHLATT</sequence>
<dbReference type="InterPro" id="IPR029058">
    <property type="entry name" value="AB_hydrolase_fold"/>
</dbReference>
<keyword evidence="3" id="KW-1185">Reference proteome</keyword>
<dbReference type="RefSeq" id="WP_170177730.1">
    <property type="nucleotide sequence ID" value="NZ_QTTT01000001.1"/>
</dbReference>
<reference evidence="2 3" key="1">
    <citation type="submission" date="2018-08" db="EMBL/GenBank/DDBJ databases">
        <title>Sequencing the genomes of 1000 actinobacteria strains.</title>
        <authorList>
            <person name="Klenk H.-P."/>
        </authorList>
    </citation>
    <scope>NUCLEOTIDE SEQUENCE [LARGE SCALE GENOMIC DNA]</scope>
    <source>
        <strain evidence="2 3">DSM 43927</strain>
    </source>
</reference>
<dbReference type="EMBL" id="QTTT01000001">
    <property type="protein sequence ID" value="REE98771.1"/>
    <property type="molecule type" value="Genomic_DNA"/>
</dbReference>
<dbReference type="Proteomes" id="UP000256661">
    <property type="component" value="Unassembled WGS sequence"/>
</dbReference>
<name>A0A3D9T4N8_9ACTN</name>
<comment type="caution">
    <text evidence="2">The sequence shown here is derived from an EMBL/GenBank/DDBJ whole genome shotgun (WGS) entry which is preliminary data.</text>
</comment>
<dbReference type="Gene3D" id="3.40.50.1820">
    <property type="entry name" value="alpha/beta hydrolase"/>
    <property type="match status" value="1"/>
</dbReference>
<organism evidence="2 3">
    <name type="scientific">Thermomonospora umbrina</name>
    <dbReference type="NCBI Taxonomy" id="111806"/>
    <lineage>
        <taxon>Bacteria</taxon>
        <taxon>Bacillati</taxon>
        <taxon>Actinomycetota</taxon>
        <taxon>Actinomycetes</taxon>
        <taxon>Streptosporangiales</taxon>
        <taxon>Thermomonosporaceae</taxon>
        <taxon>Thermomonospora</taxon>
    </lineage>
</organism>
<feature type="domain" description="Serine aminopeptidase S33" evidence="1">
    <location>
        <begin position="29"/>
        <end position="251"/>
    </location>
</feature>
<evidence type="ECO:0000313" key="2">
    <source>
        <dbReference type="EMBL" id="REE98771.1"/>
    </source>
</evidence>
<keyword evidence="2" id="KW-0378">Hydrolase</keyword>
<dbReference type="GO" id="GO:0016787">
    <property type="term" value="F:hydrolase activity"/>
    <property type="evidence" value="ECO:0007669"/>
    <property type="project" value="UniProtKB-KW"/>
</dbReference>
<evidence type="ECO:0000259" key="1">
    <source>
        <dbReference type="Pfam" id="PF12146"/>
    </source>
</evidence>
<dbReference type="SUPFAM" id="SSF53474">
    <property type="entry name" value="alpha/beta-Hydrolases"/>
    <property type="match status" value="1"/>
</dbReference>
<dbReference type="Pfam" id="PF12146">
    <property type="entry name" value="Hydrolase_4"/>
    <property type="match status" value="1"/>
</dbReference>
<dbReference type="InterPro" id="IPR022742">
    <property type="entry name" value="Hydrolase_4"/>
</dbReference>
<proteinExistence type="predicted"/>
<dbReference type="InterPro" id="IPR051044">
    <property type="entry name" value="MAG_DAG_Lipase"/>
</dbReference>
<dbReference type="AlphaFoldDB" id="A0A3D9T4N8"/>